<sequence>MAAPAPFSVTVHPFPSSTPRSCAYEYGPSGKTNALIFIGGLTAGPHSSSLPHHLAEGLAHSELGFGVWEFRMRSSYTGFGFSSVANDAADTGAFVTYLRKLGKSKIVLMGLSTGSQDCLEYANRARSGGPEIDGYVLVSPVSDRETAAMMMPQEALDATIAAAQKMVDEGRKDDAMPQAAIPPIFPSPVTAYRWHSLAAAGGDDDYFSSDLDDATLSRTFGKVERPILILPSENDESVPPTLDKAALLSRWLGACQEGIGSPESAVNPGADHAVSVEASREWLSDRVFRFLTSLS</sequence>
<protein>
    <submittedName>
        <fullName evidence="1">Uncharacterized protein</fullName>
    </submittedName>
</protein>
<evidence type="ECO:0000313" key="1">
    <source>
        <dbReference type="EMBL" id="KAH7369398.1"/>
    </source>
</evidence>
<reference evidence="1" key="1">
    <citation type="journal article" date="2021" name="Nat. Commun.">
        <title>Genetic determinants of endophytism in the Arabidopsis root mycobiome.</title>
        <authorList>
            <person name="Mesny F."/>
            <person name="Miyauchi S."/>
            <person name="Thiergart T."/>
            <person name="Pickel B."/>
            <person name="Atanasova L."/>
            <person name="Karlsson M."/>
            <person name="Huettel B."/>
            <person name="Barry K.W."/>
            <person name="Haridas S."/>
            <person name="Chen C."/>
            <person name="Bauer D."/>
            <person name="Andreopoulos W."/>
            <person name="Pangilinan J."/>
            <person name="LaButti K."/>
            <person name="Riley R."/>
            <person name="Lipzen A."/>
            <person name="Clum A."/>
            <person name="Drula E."/>
            <person name="Henrissat B."/>
            <person name="Kohler A."/>
            <person name="Grigoriev I.V."/>
            <person name="Martin F.M."/>
            <person name="Hacquard S."/>
        </authorList>
    </citation>
    <scope>NUCLEOTIDE SEQUENCE</scope>
    <source>
        <strain evidence="1">MPI-CAGE-AT-0016</strain>
    </source>
</reference>
<dbReference type="InterPro" id="IPR013744">
    <property type="entry name" value="SidJ"/>
</dbReference>
<dbReference type="AlphaFoldDB" id="A0A8K0TN65"/>
<comment type="caution">
    <text evidence="1">The sequence shown here is derived from an EMBL/GenBank/DDBJ whole genome shotgun (WGS) entry which is preliminary data.</text>
</comment>
<dbReference type="Pfam" id="PF08538">
    <property type="entry name" value="DUF1749"/>
    <property type="match status" value="1"/>
</dbReference>
<organism evidence="1 2">
    <name type="scientific">Plectosphaerella cucumerina</name>
    <dbReference type="NCBI Taxonomy" id="40658"/>
    <lineage>
        <taxon>Eukaryota</taxon>
        <taxon>Fungi</taxon>
        <taxon>Dikarya</taxon>
        <taxon>Ascomycota</taxon>
        <taxon>Pezizomycotina</taxon>
        <taxon>Sordariomycetes</taxon>
        <taxon>Hypocreomycetidae</taxon>
        <taxon>Glomerellales</taxon>
        <taxon>Plectosphaerellaceae</taxon>
        <taxon>Plectosphaerella</taxon>
    </lineage>
</organism>
<dbReference type="Proteomes" id="UP000813385">
    <property type="component" value="Unassembled WGS sequence"/>
</dbReference>
<dbReference type="OrthoDB" id="10034502at2759"/>
<dbReference type="PANTHER" id="PTHR31591">
    <property type="entry name" value="UPF0613 PROTEIN PB24D3.06C"/>
    <property type="match status" value="1"/>
</dbReference>
<keyword evidence="2" id="KW-1185">Reference proteome</keyword>
<dbReference type="InterPro" id="IPR029058">
    <property type="entry name" value="AB_hydrolase_fold"/>
</dbReference>
<dbReference type="Gene3D" id="3.40.50.1820">
    <property type="entry name" value="alpha/beta hydrolase"/>
    <property type="match status" value="1"/>
</dbReference>
<accession>A0A8K0TN65</accession>
<dbReference type="EMBL" id="JAGPXD010000002">
    <property type="protein sequence ID" value="KAH7369398.1"/>
    <property type="molecule type" value="Genomic_DNA"/>
</dbReference>
<proteinExistence type="predicted"/>
<name>A0A8K0TN65_9PEZI</name>
<dbReference type="PANTHER" id="PTHR31591:SF7">
    <property type="entry name" value="DUF1749-DOMAIN-CONTAINING PROTEIN"/>
    <property type="match status" value="1"/>
</dbReference>
<evidence type="ECO:0000313" key="2">
    <source>
        <dbReference type="Proteomes" id="UP000813385"/>
    </source>
</evidence>
<dbReference type="SUPFAM" id="SSF53474">
    <property type="entry name" value="alpha/beta-Hydrolases"/>
    <property type="match status" value="1"/>
</dbReference>
<gene>
    <name evidence="1" type="ORF">B0T11DRAFT_351010</name>
</gene>